<dbReference type="OrthoDB" id="3499464at2759"/>
<comment type="caution">
    <text evidence="1">The sequence shown here is derived from an EMBL/GenBank/DDBJ whole genome shotgun (WGS) entry which is preliminary data.</text>
</comment>
<keyword evidence="2" id="KW-1185">Reference proteome</keyword>
<gene>
    <name evidence="1" type="ORF">BPOR_0739g00040</name>
</gene>
<proteinExistence type="predicted"/>
<dbReference type="Proteomes" id="UP000297280">
    <property type="component" value="Unassembled WGS sequence"/>
</dbReference>
<evidence type="ECO:0000313" key="1">
    <source>
        <dbReference type="EMBL" id="TGO82886.1"/>
    </source>
</evidence>
<accession>A0A4Z1KBW7</accession>
<protein>
    <submittedName>
        <fullName evidence="1">Uncharacterized protein</fullName>
    </submittedName>
</protein>
<name>A0A4Z1KBW7_9HELO</name>
<organism evidence="1 2">
    <name type="scientific">Botrytis porri</name>
    <dbReference type="NCBI Taxonomy" id="87229"/>
    <lineage>
        <taxon>Eukaryota</taxon>
        <taxon>Fungi</taxon>
        <taxon>Dikarya</taxon>
        <taxon>Ascomycota</taxon>
        <taxon>Pezizomycotina</taxon>
        <taxon>Leotiomycetes</taxon>
        <taxon>Helotiales</taxon>
        <taxon>Sclerotiniaceae</taxon>
        <taxon>Botrytis</taxon>
    </lineage>
</organism>
<dbReference type="AlphaFoldDB" id="A0A4Z1KBW7"/>
<reference evidence="1 2" key="1">
    <citation type="submission" date="2017-12" db="EMBL/GenBank/DDBJ databases">
        <title>Comparative genomics of Botrytis spp.</title>
        <authorList>
            <person name="Valero-Jimenez C.A."/>
            <person name="Tapia P."/>
            <person name="Veloso J."/>
            <person name="Silva-Moreno E."/>
            <person name="Staats M."/>
            <person name="Valdes J.H."/>
            <person name="Van Kan J.A.L."/>
        </authorList>
    </citation>
    <scope>NUCLEOTIDE SEQUENCE [LARGE SCALE GENOMIC DNA]</scope>
    <source>
        <strain evidence="1 2">MUCL3349</strain>
    </source>
</reference>
<sequence>MTNREKRQLEEVYGLIYDGLSPQSYGNMPPCMLQAIDHQGSIISLYALKNRSMSIQDKQAAGDSMEFLKNKRIELGNEAFEKKSRSGTPFEEA</sequence>
<evidence type="ECO:0000313" key="2">
    <source>
        <dbReference type="Proteomes" id="UP000297280"/>
    </source>
</evidence>
<dbReference type="EMBL" id="PQXO01000738">
    <property type="protein sequence ID" value="TGO82886.1"/>
    <property type="molecule type" value="Genomic_DNA"/>
</dbReference>